<keyword evidence="3" id="KW-1185">Reference proteome</keyword>
<dbReference type="Gene3D" id="1.10.10.10">
    <property type="entry name" value="Winged helix-like DNA-binding domain superfamily/Winged helix DNA-binding domain"/>
    <property type="match status" value="1"/>
</dbReference>
<proteinExistence type="predicted"/>
<dbReference type="GO" id="GO:0005634">
    <property type="term" value="C:nucleus"/>
    <property type="evidence" value="ECO:0007669"/>
    <property type="project" value="UniProtKB-SubCell"/>
</dbReference>
<evidence type="ECO:0000313" key="3">
    <source>
        <dbReference type="Proteomes" id="UP000887116"/>
    </source>
</evidence>
<comment type="caution">
    <text evidence="2">The sequence shown here is derived from an EMBL/GenBank/DDBJ whole genome shotgun (WGS) entry which is preliminary data.</text>
</comment>
<dbReference type="InterPro" id="IPR036388">
    <property type="entry name" value="WH-like_DNA-bd_sf"/>
</dbReference>
<sequence length="134" mass="15166">MTDRTGFDWCEGRNWLYVYLSGKLQKPNLRQLDSLWLGLIATDWDSFRVKEALVDDLNQALSGSRTSSATKLVGLSFKYINNSPLPPRGKELSKDLMDAIIKLYKESKSQRQIAKIIGKSPATGIKIIEKFQAE</sequence>
<evidence type="ECO:0000313" key="2">
    <source>
        <dbReference type="EMBL" id="GFR10408.1"/>
    </source>
</evidence>
<dbReference type="SUPFAM" id="SSF46689">
    <property type="entry name" value="Homeodomain-like"/>
    <property type="match status" value="1"/>
</dbReference>
<accession>A0A8X6GSP0</accession>
<dbReference type="EMBL" id="BMAO01006674">
    <property type="protein sequence ID" value="GFR10408.1"/>
    <property type="molecule type" value="Genomic_DNA"/>
</dbReference>
<dbReference type="InterPro" id="IPR009057">
    <property type="entry name" value="Homeodomain-like_sf"/>
</dbReference>
<organism evidence="2 3">
    <name type="scientific">Trichonephila clavata</name>
    <name type="common">Joro spider</name>
    <name type="synonym">Nephila clavata</name>
    <dbReference type="NCBI Taxonomy" id="2740835"/>
    <lineage>
        <taxon>Eukaryota</taxon>
        <taxon>Metazoa</taxon>
        <taxon>Ecdysozoa</taxon>
        <taxon>Arthropoda</taxon>
        <taxon>Chelicerata</taxon>
        <taxon>Arachnida</taxon>
        <taxon>Araneae</taxon>
        <taxon>Araneomorphae</taxon>
        <taxon>Entelegynae</taxon>
        <taxon>Araneoidea</taxon>
        <taxon>Nephilidae</taxon>
        <taxon>Trichonephila</taxon>
    </lineage>
</organism>
<name>A0A8X6GSP0_TRICU</name>
<dbReference type="AlphaFoldDB" id="A0A8X6GSP0"/>
<reference evidence="2" key="1">
    <citation type="submission" date="2020-07" db="EMBL/GenBank/DDBJ databases">
        <title>Multicomponent nature underlies the extraordinary mechanical properties of spider dragline silk.</title>
        <authorList>
            <person name="Kono N."/>
            <person name="Nakamura H."/>
            <person name="Mori M."/>
            <person name="Yoshida Y."/>
            <person name="Ohtoshi R."/>
            <person name="Malay A.D."/>
            <person name="Moran D.A.P."/>
            <person name="Tomita M."/>
            <person name="Numata K."/>
            <person name="Arakawa K."/>
        </authorList>
    </citation>
    <scope>NUCLEOTIDE SEQUENCE</scope>
</reference>
<comment type="subcellular location">
    <subcellularLocation>
        <location evidence="1">Nucleus</location>
    </subcellularLocation>
</comment>
<protein>
    <submittedName>
        <fullName evidence="2">Uncharacterized protein</fullName>
    </submittedName>
</protein>
<evidence type="ECO:0000256" key="1">
    <source>
        <dbReference type="ARBA" id="ARBA00004123"/>
    </source>
</evidence>
<gene>
    <name evidence="2" type="ORF">TNCT_227561</name>
</gene>
<dbReference type="Proteomes" id="UP000887116">
    <property type="component" value="Unassembled WGS sequence"/>
</dbReference>